<sequence length="198" mass="22091">MRLLEANTQHTLDISATFSEKVLGRTYQQHGARNTPRRFQAHDKVSSLRGNDSTTNKPPMTHPCCAFIHGFLSGISLLHGGAVHPAAATKHPQLPEPRGDSSENSVDAVLAVSSLKHKGDRPQQPRRHVIPVPGKRSFVPVKFRINIWISLSMYQRQSFTKTCKCLAATYWVSHLTEAAIWSTETLPESFLRRSSRGD</sequence>
<keyword evidence="3" id="KW-1185">Reference proteome</keyword>
<reference evidence="2" key="1">
    <citation type="submission" date="2020-07" db="EMBL/GenBank/DDBJ databases">
        <title>The High-quality genome of the commercially important snow crab, Chionoecetes opilio.</title>
        <authorList>
            <person name="Jeong J.-H."/>
            <person name="Ryu S."/>
        </authorList>
    </citation>
    <scope>NUCLEOTIDE SEQUENCE</scope>
    <source>
        <strain evidence="2">MADBK_172401_WGS</strain>
        <tissue evidence="2">Digestive gland</tissue>
    </source>
</reference>
<dbReference type="AlphaFoldDB" id="A0A8J5CKS2"/>
<name>A0A8J5CKS2_CHIOP</name>
<dbReference type="Proteomes" id="UP000770661">
    <property type="component" value="Unassembled WGS sequence"/>
</dbReference>
<proteinExistence type="predicted"/>
<protein>
    <submittedName>
        <fullName evidence="2">Uncharacterized protein</fullName>
    </submittedName>
</protein>
<gene>
    <name evidence="2" type="ORF">GWK47_013179</name>
</gene>
<organism evidence="2 3">
    <name type="scientific">Chionoecetes opilio</name>
    <name type="common">Atlantic snow crab</name>
    <name type="synonym">Cancer opilio</name>
    <dbReference type="NCBI Taxonomy" id="41210"/>
    <lineage>
        <taxon>Eukaryota</taxon>
        <taxon>Metazoa</taxon>
        <taxon>Ecdysozoa</taxon>
        <taxon>Arthropoda</taxon>
        <taxon>Crustacea</taxon>
        <taxon>Multicrustacea</taxon>
        <taxon>Malacostraca</taxon>
        <taxon>Eumalacostraca</taxon>
        <taxon>Eucarida</taxon>
        <taxon>Decapoda</taxon>
        <taxon>Pleocyemata</taxon>
        <taxon>Brachyura</taxon>
        <taxon>Eubrachyura</taxon>
        <taxon>Majoidea</taxon>
        <taxon>Majidae</taxon>
        <taxon>Chionoecetes</taxon>
    </lineage>
</organism>
<evidence type="ECO:0000313" key="3">
    <source>
        <dbReference type="Proteomes" id="UP000770661"/>
    </source>
</evidence>
<evidence type="ECO:0000256" key="1">
    <source>
        <dbReference type="SAM" id="MobiDB-lite"/>
    </source>
</evidence>
<feature type="region of interest" description="Disordered" evidence="1">
    <location>
        <begin position="28"/>
        <end position="57"/>
    </location>
</feature>
<feature type="compositionally biased region" description="Polar residues" evidence="1">
    <location>
        <begin position="48"/>
        <end position="57"/>
    </location>
</feature>
<accession>A0A8J5CKS2</accession>
<comment type="caution">
    <text evidence="2">The sequence shown here is derived from an EMBL/GenBank/DDBJ whole genome shotgun (WGS) entry which is preliminary data.</text>
</comment>
<dbReference type="EMBL" id="JACEEZ010020152">
    <property type="protein sequence ID" value="KAG0714916.1"/>
    <property type="molecule type" value="Genomic_DNA"/>
</dbReference>
<evidence type="ECO:0000313" key="2">
    <source>
        <dbReference type="EMBL" id="KAG0714916.1"/>
    </source>
</evidence>